<dbReference type="Proteomes" id="UP000054560">
    <property type="component" value="Unassembled WGS sequence"/>
</dbReference>
<name>A0A0L0FHS1_9EUKA</name>
<dbReference type="OrthoDB" id="3990054at2759"/>
<dbReference type="GeneID" id="25911692"/>
<evidence type="ECO:0000256" key="2">
    <source>
        <dbReference type="ARBA" id="ARBA00022692"/>
    </source>
</evidence>
<evidence type="ECO:0000256" key="1">
    <source>
        <dbReference type="ARBA" id="ARBA00004477"/>
    </source>
</evidence>
<evidence type="ECO:0000256" key="3">
    <source>
        <dbReference type="ARBA" id="ARBA00022824"/>
    </source>
</evidence>
<dbReference type="RefSeq" id="XP_014150207.1">
    <property type="nucleotide sequence ID" value="XM_014294732.1"/>
</dbReference>
<evidence type="ECO:0000313" key="8">
    <source>
        <dbReference type="EMBL" id="KNC76305.1"/>
    </source>
</evidence>
<dbReference type="AlphaFoldDB" id="A0A0L0FHS1"/>
<evidence type="ECO:0000256" key="7">
    <source>
        <dbReference type="SAM" id="Phobius"/>
    </source>
</evidence>
<keyword evidence="6 7" id="KW-0472">Membrane</keyword>
<dbReference type="EMBL" id="KQ243160">
    <property type="protein sequence ID" value="KNC76305.1"/>
    <property type="molecule type" value="Genomic_DNA"/>
</dbReference>
<feature type="transmembrane region" description="Helical" evidence="7">
    <location>
        <begin position="199"/>
        <end position="230"/>
    </location>
</feature>
<evidence type="ECO:0000256" key="5">
    <source>
        <dbReference type="ARBA" id="ARBA00023098"/>
    </source>
</evidence>
<dbReference type="GO" id="GO:0140042">
    <property type="term" value="P:lipid droplet formation"/>
    <property type="evidence" value="ECO:0007669"/>
    <property type="project" value="UniProtKB-ARBA"/>
</dbReference>
<keyword evidence="9" id="KW-1185">Reference proteome</keyword>
<reference evidence="8 9" key="1">
    <citation type="submission" date="2011-02" db="EMBL/GenBank/DDBJ databases">
        <title>The Genome Sequence of Sphaeroforma arctica JP610.</title>
        <authorList>
            <consortium name="The Broad Institute Genome Sequencing Platform"/>
            <person name="Russ C."/>
            <person name="Cuomo C."/>
            <person name="Young S.K."/>
            <person name="Zeng Q."/>
            <person name="Gargeya S."/>
            <person name="Alvarado L."/>
            <person name="Berlin A."/>
            <person name="Chapman S.B."/>
            <person name="Chen Z."/>
            <person name="Freedman E."/>
            <person name="Gellesch M."/>
            <person name="Goldberg J."/>
            <person name="Griggs A."/>
            <person name="Gujja S."/>
            <person name="Heilman E."/>
            <person name="Heiman D."/>
            <person name="Howarth C."/>
            <person name="Mehta T."/>
            <person name="Neiman D."/>
            <person name="Pearson M."/>
            <person name="Roberts A."/>
            <person name="Saif S."/>
            <person name="Shea T."/>
            <person name="Shenoy N."/>
            <person name="Sisk P."/>
            <person name="Stolte C."/>
            <person name="Sykes S."/>
            <person name="White J."/>
            <person name="Yandava C."/>
            <person name="Burger G."/>
            <person name="Gray M.W."/>
            <person name="Holland P.W.H."/>
            <person name="King N."/>
            <person name="Lang F.B.F."/>
            <person name="Roger A.J."/>
            <person name="Ruiz-Trillo I."/>
            <person name="Haas B."/>
            <person name="Nusbaum C."/>
            <person name="Birren B."/>
        </authorList>
    </citation>
    <scope>NUCLEOTIDE SEQUENCE [LARGE SCALE GENOMIC DNA]</scope>
    <source>
        <strain evidence="8 9">JP610</strain>
    </source>
</reference>
<dbReference type="STRING" id="667725.A0A0L0FHS1"/>
<dbReference type="PANTHER" id="PTHR21212:SF0">
    <property type="entry name" value="SEIPIN"/>
    <property type="match status" value="1"/>
</dbReference>
<evidence type="ECO:0000256" key="6">
    <source>
        <dbReference type="ARBA" id="ARBA00023136"/>
    </source>
</evidence>
<dbReference type="eggNOG" id="KOG4200">
    <property type="taxonomic scope" value="Eukaryota"/>
</dbReference>
<gene>
    <name evidence="8" type="ORF">SARC_11188</name>
</gene>
<proteinExistence type="predicted"/>
<keyword evidence="5" id="KW-0443">Lipid metabolism</keyword>
<evidence type="ECO:0000256" key="4">
    <source>
        <dbReference type="ARBA" id="ARBA00022989"/>
    </source>
</evidence>
<dbReference type="PANTHER" id="PTHR21212">
    <property type="entry name" value="BERNARDINELLI-SEIP CONGENITAL LIPODYSTROPHY 2 HOMOLOG BSCL2 PROTEIN"/>
    <property type="match status" value="1"/>
</dbReference>
<comment type="subcellular location">
    <subcellularLocation>
        <location evidence="1">Endoplasmic reticulum membrane</location>
        <topology evidence="1">Multi-pass membrane protein</topology>
    </subcellularLocation>
</comment>
<evidence type="ECO:0000313" key="9">
    <source>
        <dbReference type="Proteomes" id="UP000054560"/>
    </source>
</evidence>
<dbReference type="GO" id="GO:0006629">
    <property type="term" value="P:lipid metabolic process"/>
    <property type="evidence" value="ECO:0007669"/>
    <property type="project" value="UniProtKB-KW"/>
</dbReference>
<keyword evidence="3" id="KW-0256">Endoplasmic reticulum</keyword>
<keyword evidence="4 7" id="KW-1133">Transmembrane helix</keyword>
<accession>A0A0L0FHS1</accession>
<dbReference type="InterPro" id="IPR009617">
    <property type="entry name" value="Seipin"/>
</dbReference>
<protein>
    <recommendedName>
        <fullName evidence="10">Seipin</fullName>
    </recommendedName>
</protein>
<organism evidence="8 9">
    <name type="scientific">Sphaeroforma arctica JP610</name>
    <dbReference type="NCBI Taxonomy" id="667725"/>
    <lineage>
        <taxon>Eukaryota</taxon>
        <taxon>Ichthyosporea</taxon>
        <taxon>Ichthyophonida</taxon>
        <taxon>Sphaeroforma</taxon>
    </lineage>
</organism>
<dbReference type="CDD" id="cd23995">
    <property type="entry name" value="Seipin_BSCL2_like"/>
    <property type="match status" value="1"/>
</dbReference>
<sequence>MLFLLTLLSVVAWMMATVSFTMYSIFRYLYLPSAQHIESIHLNFDVMNDRPTTLVRMSEPGSAFLRAGQEYDMSIFLEVLESDVNKDFGMFMIQVELYNDRLEGEKVVQTITFESSRHSILRYQSPLLYVMSTVVFSPWLLAGVTEQKQTLHTFLMEQLTDDGNTPTNSLRVSLSKPVQLYSARLQFDAHFTGLRAFMYWYPILSAVVFNTVMFFFLFSGAVVFLVIAYLQYSNSLNQDHADWREHDYEDSMMQSDPMSSMQGMGGIDTIDTTEALSMDSRSDTLDSTSTEGYGLRQRVYGKTMDD</sequence>
<dbReference type="Pfam" id="PF06775">
    <property type="entry name" value="Seipin"/>
    <property type="match status" value="1"/>
</dbReference>
<evidence type="ECO:0008006" key="10">
    <source>
        <dbReference type="Google" id="ProtNLM"/>
    </source>
</evidence>
<keyword evidence="2 7" id="KW-0812">Transmembrane</keyword>
<dbReference type="GO" id="GO:0005789">
    <property type="term" value="C:endoplasmic reticulum membrane"/>
    <property type="evidence" value="ECO:0007669"/>
    <property type="project" value="UniProtKB-SubCell"/>
</dbReference>